<protein>
    <submittedName>
        <fullName evidence="1">Uncharacterized protein</fullName>
    </submittedName>
</protein>
<organism evidence="1 2">
    <name type="scientific">Anaerocolumna xylanovorans DSM 12503</name>
    <dbReference type="NCBI Taxonomy" id="1121345"/>
    <lineage>
        <taxon>Bacteria</taxon>
        <taxon>Bacillati</taxon>
        <taxon>Bacillota</taxon>
        <taxon>Clostridia</taxon>
        <taxon>Lachnospirales</taxon>
        <taxon>Lachnospiraceae</taxon>
        <taxon>Anaerocolumna</taxon>
    </lineage>
</organism>
<evidence type="ECO:0000313" key="1">
    <source>
        <dbReference type="EMBL" id="SHO49570.1"/>
    </source>
</evidence>
<reference evidence="1 2" key="1">
    <citation type="submission" date="2016-12" db="EMBL/GenBank/DDBJ databases">
        <authorList>
            <person name="Song W.-J."/>
            <person name="Kurnit D.M."/>
        </authorList>
    </citation>
    <scope>NUCLEOTIDE SEQUENCE [LARGE SCALE GENOMIC DNA]</scope>
    <source>
        <strain evidence="1 2">DSM 12503</strain>
    </source>
</reference>
<keyword evidence="2" id="KW-1185">Reference proteome</keyword>
<proteinExistence type="predicted"/>
<name>A0A1M7YAC7_9FIRM</name>
<dbReference type="EMBL" id="FRFD01000006">
    <property type="protein sequence ID" value="SHO49570.1"/>
    <property type="molecule type" value="Genomic_DNA"/>
</dbReference>
<dbReference type="AlphaFoldDB" id="A0A1M7YAC7"/>
<evidence type="ECO:0000313" key="2">
    <source>
        <dbReference type="Proteomes" id="UP000184612"/>
    </source>
</evidence>
<gene>
    <name evidence="1" type="ORF">SAMN02745217_02390</name>
</gene>
<accession>A0A1M7YAC7</accession>
<dbReference type="RefSeq" id="WP_175562051.1">
    <property type="nucleotide sequence ID" value="NZ_FRFD01000006.1"/>
</dbReference>
<dbReference type="Proteomes" id="UP000184612">
    <property type="component" value="Unassembled WGS sequence"/>
</dbReference>
<sequence>MKDYVKPAIEIVELRAEERLATCHGGYINYNIWLNLLSLVFCGLKKCAKSTSQAHGCS</sequence>
<dbReference type="STRING" id="1121345.SAMN02745217_02390"/>